<dbReference type="Proteomes" id="UP000238348">
    <property type="component" value="Chromosome"/>
</dbReference>
<evidence type="ECO:0008006" key="3">
    <source>
        <dbReference type="Google" id="ProtNLM"/>
    </source>
</evidence>
<evidence type="ECO:0000313" key="2">
    <source>
        <dbReference type="Proteomes" id="UP000238348"/>
    </source>
</evidence>
<dbReference type="SUPFAM" id="SSF53300">
    <property type="entry name" value="vWA-like"/>
    <property type="match status" value="1"/>
</dbReference>
<organism evidence="1 2">
    <name type="scientific">Sorangium cellulosum</name>
    <name type="common">Polyangium cellulosum</name>
    <dbReference type="NCBI Taxonomy" id="56"/>
    <lineage>
        <taxon>Bacteria</taxon>
        <taxon>Pseudomonadati</taxon>
        <taxon>Myxococcota</taxon>
        <taxon>Polyangia</taxon>
        <taxon>Polyangiales</taxon>
        <taxon>Polyangiaceae</taxon>
        <taxon>Sorangium</taxon>
    </lineage>
</organism>
<sequence>MFTGRTPSRPRPRRPAVRPAAAAVAALAPSPRLGGAVLAGSVAGAALLLGAAGARADGLDAVEGTHTTALVEKGHHIALRLDRGHAELVVQRTVHNGGARREQAVFLLNLPQGAVATGLASLGLKSGQPFWFRGDLMEAEAAAARYHGLAGSTGVQPSSDSALLSWRSQSFLALQVFPCAPGQPKTVEYTLRMPTTYREGRHHLSLPRVGTKTLAATVIVSAARPGDRLFLDGKPISPGATFQLAQDETDLALAPRPSLALDGAFSSSPLGSGRELVALRINAPARLSEPPRNARVVVLLDASRSLRESEGAAALAAARAYLAHLDGSLVEVLTFDREVHPRHGRFVPAARALADLDKLVLHRRNGSRIDDALARADALLAATPTGLPRRILALTDLHTRSALTPERLGAALKSGALVHIGVPATGSPSLARDEGNPFAAPVRATGGLVWTARASDRPGDAGEMRRVYEEWVRPLRIEHLGVQLRGFDRSELGFGEQLPEGEGLKLLRLHSDHVAQAVLTGELWARPVRRVFTQDQAHGRLWSALVLGTELLDSLTEPEMTVLAFRGGAVSPVTSYVASAPGVRPVNVELGGGGMGYGSSNCGIIDRAGTTGSGNPFDHRAFLRRALEKAFGECPGGAERARVSVETTIDEVVDVPEIKLVGSEEAAVRECLGEAAWGLALPRGFRERFARYEIEVSR</sequence>
<dbReference type="RefSeq" id="WP_104976852.1">
    <property type="nucleotide sequence ID" value="NZ_CP012673.1"/>
</dbReference>
<reference evidence="1 2" key="1">
    <citation type="submission" date="2015-09" db="EMBL/GenBank/DDBJ databases">
        <title>Sorangium comparison.</title>
        <authorList>
            <person name="Zaburannyi N."/>
            <person name="Bunk B."/>
            <person name="Overmann J."/>
            <person name="Mueller R."/>
        </authorList>
    </citation>
    <scope>NUCLEOTIDE SEQUENCE [LARGE SCALE GENOMIC DNA]</scope>
    <source>
        <strain evidence="1 2">So ce26</strain>
    </source>
</reference>
<dbReference type="AlphaFoldDB" id="A0A2L0EHL4"/>
<dbReference type="EMBL" id="CP012673">
    <property type="protein sequence ID" value="AUX38782.1"/>
    <property type="molecule type" value="Genomic_DNA"/>
</dbReference>
<evidence type="ECO:0000313" key="1">
    <source>
        <dbReference type="EMBL" id="AUX38782.1"/>
    </source>
</evidence>
<protein>
    <recommendedName>
        <fullName evidence="3">VIT domain-containing protein</fullName>
    </recommendedName>
</protein>
<accession>A0A2L0EHL4</accession>
<proteinExistence type="predicted"/>
<gene>
    <name evidence="1" type="ORF">SOCE26_001600</name>
</gene>
<dbReference type="InterPro" id="IPR036465">
    <property type="entry name" value="vWFA_dom_sf"/>
</dbReference>
<name>A0A2L0EHL4_SORCE</name>
<dbReference type="OrthoDB" id="5487702at2"/>
<dbReference type="Gene3D" id="3.40.50.410">
    <property type="entry name" value="von Willebrand factor, type A domain"/>
    <property type="match status" value="1"/>
</dbReference>